<name>A0ABR0UTF4_REHGL</name>
<organism evidence="7 8">
    <name type="scientific">Rehmannia glutinosa</name>
    <name type="common">Chinese foxglove</name>
    <dbReference type="NCBI Taxonomy" id="99300"/>
    <lineage>
        <taxon>Eukaryota</taxon>
        <taxon>Viridiplantae</taxon>
        <taxon>Streptophyta</taxon>
        <taxon>Embryophyta</taxon>
        <taxon>Tracheophyta</taxon>
        <taxon>Spermatophyta</taxon>
        <taxon>Magnoliopsida</taxon>
        <taxon>eudicotyledons</taxon>
        <taxon>Gunneridae</taxon>
        <taxon>Pentapetalae</taxon>
        <taxon>asterids</taxon>
        <taxon>lamiids</taxon>
        <taxon>Lamiales</taxon>
        <taxon>Orobanchaceae</taxon>
        <taxon>Rehmannieae</taxon>
        <taxon>Rehmannia</taxon>
    </lineage>
</organism>
<dbReference type="PROSITE" id="PS51005">
    <property type="entry name" value="NAC"/>
    <property type="match status" value="1"/>
</dbReference>
<evidence type="ECO:0000313" key="8">
    <source>
        <dbReference type="Proteomes" id="UP001318860"/>
    </source>
</evidence>
<evidence type="ECO:0000259" key="6">
    <source>
        <dbReference type="PROSITE" id="PS51005"/>
    </source>
</evidence>
<dbReference type="InterPro" id="IPR003441">
    <property type="entry name" value="NAC-dom"/>
</dbReference>
<gene>
    <name evidence="7" type="ORF">DH2020_040682</name>
</gene>
<evidence type="ECO:0000313" key="7">
    <source>
        <dbReference type="EMBL" id="KAK6125572.1"/>
    </source>
</evidence>
<feature type="compositionally biased region" description="Acidic residues" evidence="5">
    <location>
        <begin position="173"/>
        <end position="182"/>
    </location>
</feature>
<reference evidence="7 8" key="1">
    <citation type="journal article" date="2021" name="Comput. Struct. Biotechnol. J.">
        <title>De novo genome assembly of the potent medicinal plant Rehmannia glutinosa using nanopore technology.</title>
        <authorList>
            <person name="Ma L."/>
            <person name="Dong C."/>
            <person name="Song C."/>
            <person name="Wang X."/>
            <person name="Zheng X."/>
            <person name="Niu Y."/>
            <person name="Chen S."/>
            <person name="Feng W."/>
        </authorList>
    </citation>
    <scope>NUCLEOTIDE SEQUENCE [LARGE SCALE GENOMIC DNA]</scope>
    <source>
        <strain evidence="7">DH-2019</strain>
    </source>
</reference>
<dbReference type="PANTHER" id="PTHR31744">
    <property type="entry name" value="PROTEIN CUP-SHAPED COTYLEDON 2-RELATED"/>
    <property type="match status" value="1"/>
</dbReference>
<evidence type="ECO:0000256" key="4">
    <source>
        <dbReference type="ARBA" id="ARBA00023242"/>
    </source>
</evidence>
<evidence type="ECO:0000256" key="2">
    <source>
        <dbReference type="ARBA" id="ARBA00023125"/>
    </source>
</evidence>
<sequence length="449" mass="49791">MARTSLPPGFRFHPTDVELVMYYLKRKVLGKKLHLEAIAEVNIYKFSPWDLPDKSCLKSKDLEWFFFCPREKKYASGVRVKRATENGYWKTTGKDRPIHHNDKTVGTVKTLVFHLGHAPQGERTDWVLHEYRILDNQLAAAGVQDMYVLCKVFKKNGPGPKNGAQYGAPFNEADWDDDDDVDGAQNHAISLASDAPSPTTLLQTEEQSCPHVTGLFGSGSKSGLPLIEGPSPSSGHPTSEVFVEETDDEMVRLLAQFTDDDMLLFHEDGVNKDDFSGKGKNTIPCSNGYDIYNGLGDLEIWSRLNGDRLDFSGKQGANNSLENMLLPDNSTYIELDDFLPPLDCSAGVTGTVQSSVGDEIFGSYRHENVQQFDAGSSFTGMDQRATCTNQLPLLPEGSYDGDNCLDMLQMVNNPFYQGCNTAFDLDFALGQLDNEVDFTQDIERGSCAD</sequence>
<dbReference type="Pfam" id="PF02365">
    <property type="entry name" value="NAM"/>
    <property type="match status" value="1"/>
</dbReference>
<evidence type="ECO:0000256" key="3">
    <source>
        <dbReference type="ARBA" id="ARBA00023163"/>
    </source>
</evidence>
<dbReference type="EMBL" id="JABTTQ020002188">
    <property type="protein sequence ID" value="KAK6125572.1"/>
    <property type="molecule type" value="Genomic_DNA"/>
</dbReference>
<dbReference type="PANTHER" id="PTHR31744:SF232">
    <property type="entry name" value="TRANSCRIPTION FACTOR NAM FAMILY"/>
    <property type="match status" value="1"/>
</dbReference>
<feature type="region of interest" description="Disordered" evidence="5">
    <location>
        <begin position="161"/>
        <end position="183"/>
    </location>
</feature>
<accession>A0ABR0UTF4</accession>
<keyword evidence="3" id="KW-0804">Transcription</keyword>
<dbReference type="Proteomes" id="UP001318860">
    <property type="component" value="Unassembled WGS sequence"/>
</dbReference>
<feature type="domain" description="NAC" evidence="6">
    <location>
        <begin position="6"/>
        <end position="155"/>
    </location>
</feature>
<keyword evidence="2" id="KW-0238">DNA-binding</keyword>
<evidence type="ECO:0000256" key="5">
    <source>
        <dbReference type="SAM" id="MobiDB-lite"/>
    </source>
</evidence>
<keyword evidence="8" id="KW-1185">Reference proteome</keyword>
<keyword evidence="1" id="KW-0805">Transcription regulation</keyword>
<comment type="caution">
    <text evidence="7">The sequence shown here is derived from an EMBL/GenBank/DDBJ whole genome shotgun (WGS) entry which is preliminary data.</text>
</comment>
<dbReference type="InterPro" id="IPR036093">
    <property type="entry name" value="NAC_dom_sf"/>
</dbReference>
<protein>
    <recommendedName>
        <fullName evidence="6">NAC domain-containing protein</fullName>
    </recommendedName>
</protein>
<evidence type="ECO:0000256" key="1">
    <source>
        <dbReference type="ARBA" id="ARBA00023015"/>
    </source>
</evidence>
<dbReference type="Gene3D" id="2.170.150.80">
    <property type="entry name" value="NAC domain"/>
    <property type="match status" value="1"/>
</dbReference>
<proteinExistence type="predicted"/>
<dbReference type="SUPFAM" id="SSF101941">
    <property type="entry name" value="NAC domain"/>
    <property type="match status" value="1"/>
</dbReference>
<keyword evidence="4" id="KW-0539">Nucleus</keyword>